<organism evidence="1">
    <name type="scientific">Enterobacter cloacae</name>
    <dbReference type="NCBI Taxonomy" id="550"/>
    <lineage>
        <taxon>Bacteria</taxon>
        <taxon>Pseudomonadati</taxon>
        <taxon>Pseudomonadota</taxon>
        <taxon>Gammaproteobacteria</taxon>
        <taxon>Enterobacterales</taxon>
        <taxon>Enterobacteriaceae</taxon>
        <taxon>Enterobacter</taxon>
        <taxon>Enterobacter cloacae complex</taxon>
    </lineage>
</organism>
<dbReference type="GeneID" id="93266356"/>
<protein>
    <submittedName>
        <fullName evidence="1">Uncharacterized protein</fullName>
    </submittedName>
</protein>
<evidence type="ECO:0000313" key="1">
    <source>
        <dbReference type="EMBL" id="AKN35433.1"/>
    </source>
</evidence>
<dbReference type="RefSeq" id="WP_048224162.1">
    <property type="nucleotide sequence ID" value="NZ_CP162154.1"/>
</dbReference>
<accession>A0A0H3ZHP9</accession>
<name>A0A0H3ZHP9_ENTCL</name>
<reference evidence="1" key="1">
    <citation type="journal article" date="2017" name="Antimicrob. Agents Chemother.">
        <title>Enterobacter cloacae Complex Isolates Harboring blaNMC-A or blaIMI-Type Class A Carbapenemase Genes on Novel Chromosomal Integrative Elements and Plasmids.</title>
        <authorList>
            <person name="Boyd D.A."/>
            <person name="Mataseje L.F."/>
            <person name="Davidson R."/>
            <person name="Delport J.A."/>
            <person name="Fuller J."/>
            <person name="Hoang L."/>
            <person name="Lefebvre B."/>
            <person name="Levett P.N."/>
            <person name="Roscoe D.L."/>
            <person name="Willey B.M."/>
            <person name="Mulvey M.R."/>
        </authorList>
    </citation>
    <scope>NUCLEOTIDE SEQUENCE</scope>
    <source>
        <strain evidence="1">N11-1168</strain>
    </source>
</reference>
<proteinExistence type="predicted"/>
<dbReference type="EMBL" id="KR057494">
    <property type="protein sequence ID" value="AKN35433.1"/>
    <property type="molecule type" value="Genomic_DNA"/>
</dbReference>
<dbReference type="InterPro" id="IPR046901">
    <property type="entry name" value="ABC-3C_MC5"/>
</dbReference>
<sequence>MLIYHPIFDTSHCVYRSLLLLEEQNDCEIDIELFRLMDFYVLFPSLLKLIKPFPNELRRYKKAIQKISEPYENIQNPNRIFIELRRIQSIAFHHLLSKNLIDMESYTNGKIKRTKTVLPEDLKHSLSEVSYRKSEWFALISKGFQQIEFYGSNGLKKRTGLMEYRYDEVDTND</sequence>
<dbReference type="Pfam" id="PF20291">
    <property type="entry name" value="MC5"/>
    <property type="match status" value="1"/>
</dbReference>
<dbReference type="AlphaFoldDB" id="A0A0H3ZHP9"/>